<evidence type="ECO:0000313" key="2">
    <source>
        <dbReference type="EMBL" id="KAJ9669383.1"/>
    </source>
</evidence>
<keyword evidence="3" id="KW-1185">Reference proteome</keyword>
<protein>
    <recommendedName>
        <fullName evidence="4">Histone chaperone domain-containing protein</fullName>
    </recommendedName>
</protein>
<organism evidence="2 3">
    <name type="scientific">Coniosporium apollinis</name>
    <dbReference type="NCBI Taxonomy" id="61459"/>
    <lineage>
        <taxon>Eukaryota</taxon>
        <taxon>Fungi</taxon>
        <taxon>Dikarya</taxon>
        <taxon>Ascomycota</taxon>
        <taxon>Pezizomycotina</taxon>
        <taxon>Dothideomycetes</taxon>
        <taxon>Dothideomycetes incertae sedis</taxon>
        <taxon>Coniosporium</taxon>
    </lineage>
</organism>
<reference evidence="2" key="1">
    <citation type="submission" date="2022-10" db="EMBL/GenBank/DDBJ databases">
        <title>Culturing micro-colonial fungi from biological soil crusts in the Mojave desert and describing Neophaeococcomyces mojavensis, and introducing the new genera and species Taxawa tesnikishii.</title>
        <authorList>
            <person name="Kurbessoian T."/>
            <person name="Stajich J.E."/>
        </authorList>
    </citation>
    <scope>NUCLEOTIDE SEQUENCE</scope>
    <source>
        <strain evidence="2">TK_1</strain>
    </source>
</reference>
<feature type="region of interest" description="Disordered" evidence="1">
    <location>
        <begin position="1"/>
        <end position="104"/>
    </location>
</feature>
<name>A0ABQ9P934_9PEZI</name>
<dbReference type="EMBL" id="JAPDRL010000002">
    <property type="protein sequence ID" value="KAJ9669383.1"/>
    <property type="molecule type" value="Genomic_DNA"/>
</dbReference>
<comment type="caution">
    <text evidence="2">The sequence shown here is derived from an EMBL/GenBank/DDBJ whole genome shotgun (WGS) entry which is preliminary data.</text>
</comment>
<evidence type="ECO:0008006" key="4">
    <source>
        <dbReference type="Google" id="ProtNLM"/>
    </source>
</evidence>
<feature type="compositionally biased region" description="Basic and acidic residues" evidence="1">
    <location>
        <begin position="37"/>
        <end position="62"/>
    </location>
</feature>
<evidence type="ECO:0000256" key="1">
    <source>
        <dbReference type="SAM" id="MobiDB-lite"/>
    </source>
</evidence>
<evidence type="ECO:0000313" key="3">
    <source>
        <dbReference type="Proteomes" id="UP001172684"/>
    </source>
</evidence>
<dbReference type="Proteomes" id="UP001172684">
    <property type="component" value="Unassembled WGS sequence"/>
</dbReference>
<sequence>MSDSREVIPHPEQHSDAPESPEERQRHATEVIPEIIDPDRKPGGDIDKPVDPDLHNYRKAADESSVGIKTAEEGPAPLAGTKLDISEDADTGSIRVKPGPGGSE</sequence>
<gene>
    <name evidence="2" type="ORF">H2201_000250</name>
</gene>
<accession>A0ABQ9P934</accession>
<proteinExistence type="predicted"/>
<feature type="compositionally biased region" description="Basic and acidic residues" evidence="1">
    <location>
        <begin position="1"/>
        <end position="29"/>
    </location>
</feature>